<dbReference type="AlphaFoldDB" id="A0A8B8BSX8"/>
<feature type="region of interest" description="Disordered" evidence="1">
    <location>
        <begin position="560"/>
        <end position="580"/>
    </location>
</feature>
<dbReference type="GeneID" id="111112877"/>
<keyword evidence="2" id="KW-1185">Reference proteome</keyword>
<dbReference type="Proteomes" id="UP000694844">
    <property type="component" value="Chromosome 9"/>
</dbReference>
<organism evidence="2 3">
    <name type="scientific">Crassostrea virginica</name>
    <name type="common">Eastern oyster</name>
    <dbReference type="NCBI Taxonomy" id="6565"/>
    <lineage>
        <taxon>Eukaryota</taxon>
        <taxon>Metazoa</taxon>
        <taxon>Spiralia</taxon>
        <taxon>Lophotrochozoa</taxon>
        <taxon>Mollusca</taxon>
        <taxon>Bivalvia</taxon>
        <taxon>Autobranchia</taxon>
        <taxon>Pteriomorphia</taxon>
        <taxon>Ostreida</taxon>
        <taxon>Ostreoidea</taxon>
        <taxon>Ostreidae</taxon>
        <taxon>Crassostrea</taxon>
    </lineage>
</organism>
<dbReference type="SUPFAM" id="SSF50494">
    <property type="entry name" value="Trypsin-like serine proteases"/>
    <property type="match status" value="1"/>
</dbReference>
<dbReference type="KEGG" id="cvn:111112877"/>
<dbReference type="OrthoDB" id="6085838at2759"/>
<feature type="compositionally biased region" description="Basic and acidic residues" evidence="1">
    <location>
        <begin position="20"/>
        <end position="33"/>
    </location>
</feature>
<protein>
    <submittedName>
        <fullName evidence="3">Uncharacterized protein LOC111112877</fullName>
    </submittedName>
</protein>
<proteinExistence type="predicted"/>
<evidence type="ECO:0000313" key="3">
    <source>
        <dbReference type="RefSeq" id="XP_022306438.1"/>
    </source>
</evidence>
<dbReference type="RefSeq" id="XP_022306438.1">
    <property type="nucleotide sequence ID" value="XM_022450730.1"/>
</dbReference>
<feature type="region of interest" description="Disordered" evidence="1">
    <location>
        <begin position="1"/>
        <end position="46"/>
    </location>
</feature>
<feature type="compositionally biased region" description="Low complexity" evidence="1">
    <location>
        <begin position="562"/>
        <end position="580"/>
    </location>
</feature>
<gene>
    <name evidence="3" type="primary">LOC111112877</name>
</gene>
<evidence type="ECO:0000256" key="1">
    <source>
        <dbReference type="SAM" id="MobiDB-lite"/>
    </source>
</evidence>
<sequence length="580" mass="65734">MPKTKRKITPKIGTVHLTRNKTEENDKHSLRERRDRRKKDKVPSTATVCHKEDPLFSSSDEGTSPTVLYLSYKLKRFENVQYVIKLAEECEKRIQRLNKNLVQEGQISSDVKIELRYVGKITEDNLRHVTHRKGREQFSKEQDTWKASPLICFQNDLPFDTAKKLLSVEEACHKILVTSNSNGEGAVNEEKNITIVDYDHVQEAITRCLEEPVRDLLHKWDLVLNNEEKTEEALLIRTDIGNIRKQLLCEEYKTDSVPLSSNVGTQNIIPEDVKTYLLSSRNVNAFGIWDKSTFKVLVKKGTNNKMFHEEIQKINADFFTKYILDVETREFIVKKFTIRQGDTILTSSRNVDNDDSKKGTLGGFVTKEDDPNTKYAITCEHVIPFEDGSAYTSYTPVTRIGDCVYKSKIKDFAAIKIEESITNNCDTTFRRDDHKKTNARVYKDHIKEEIGTVHKIGGATNVTSGSIASKEFHYKCPEDNGKSHCVFLVRGRDDAFSREGDSGSLVFSRPKEATHSYVNVLGMVAGRAEDDEMLSCCYPISPSLEAFEKSFVKTVKFKDNLSPSASSSSSCSSVSPSSSP</sequence>
<name>A0A8B8BSX8_CRAVI</name>
<dbReference type="InterPro" id="IPR009003">
    <property type="entry name" value="Peptidase_S1_PA"/>
</dbReference>
<accession>A0A8B8BSX8</accession>
<reference evidence="3" key="1">
    <citation type="submission" date="2025-08" db="UniProtKB">
        <authorList>
            <consortium name="RefSeq"/>
        </authorList>
    </citation>
    <scope>IDENTIFICATION</scope>
    <source>
        <tissue evidence="3">Whole sample</tissue>
    </source>
</reference>
<evidence type="ECO:0000313" key="2">
    <source>
        <dbReference type="Proteomes" id="UP000694844"/>
    </source>
</evidence>